<dbReference type="EMBL" id="ON649702">
    <property type="protein sequence ID" value="UVF62587.1"/>
    <property type="molecule type" value="Genomic_DNA"/>
</dbReference>
<evidence type="ECO:0000313" key="2">
    <source>
        <dbReference type="Proteomes" id="UP001157002"/>
    </source>
</evidence>
<dbReference type="KEGG" id="vg:80545139"/>
<dbReference type="GeneID" id="80545139"/>
<accession>A0A976UBL3</accession>
<proteinExistence type="predicted"/>
<keyword evidence="2" id="KW-1185">Reference proteome</keyword>
<evidence type="ECO:0000313" key="1">
    <source>
        <dbReference type="EMBL" id="UVF62587.1"/>
    </source>
</evidence>
<protein>
    <submittedName>
        <fullName evidence="1">Uncharacterized protein</fullName>
    </submittedName>
</protein>
<name>A0A976UBL3_9CAUD</name>
<dbReference type="Proteomes" id="UP001157002">
    <property type="component" value="Segment"/>
</dbReference>
<reference evidence="1 2" key="1">
    <citation type="submission" date="2022-05" db="EMBL/GenBank/DDBJ databases">
        <title>Diverse viruses of marine archaea discovered using metagenomics.</title>
        <authorList>
            <person name="Zhou Y."/>
        </authorList>
    </citation>
    <scope>NUCLEOTIDE SEQUENCE [LARGE SCALE GENOMIC DNA]</scope>
    <source>
        <strain evidence="1">YSH_150918</strain>
    </source>
</reference>
<sequence>MSWFDIFKRPKRAVGKRFRYMNQIYLLSPEQVEQLRLEKEQIKKDSYLQQKPLETQERIALKRIIDRNGLRPQ</sequence>
<organism evidence="1 2">
    <name type="scientific">Poseidoniales virus YSH_150918</name>
    <dbReference type="NCBI Taxonomy" id="3071324"/>
    <lineage>
        <taxon>Viruses</taxon>
        <taxon>Duplodnaviria</taxon>
        <taxon>Heunggongvirae</taxon>
        <taxon>Uroviricota</taxon>
        <taxon>Caudoviricetes</taxon>
        <taxon>Magrovirales</taxon>
        <taxon>Aoguangviridae</taxon>
        <taxon>Aobingvirus</taxon>
        <taxon>Aobingvirus yangshanense</taxon>
    </lineage>
</organism>
<dbReference type="RefSeq" id="YP_010806178.1">
    <property type="nucleotide sequence ID" value="NC_077214.1"/>
</dbReference>